<sequence length="144" mass="15206">MSAQASSSVPERRLSGFLQLAPTQSHSSPSPPTAEAGLSSFLQLVPAQSTPYSPSAAATERRLSSFLSLAPTRSASYPQAQRSLQQARTAAAAPTALEAEMSRQRRSSSLSSVGSSVGGLRFLKLGPVHWGEHQEDHQGDFAVE</sequence>
<reference evidence="3" key="4">
    <citation type="journal article" date="2015" name="G3 (Bethesda)">
        <title>Genome sequences of three phytopathogenic species of the Magnaporthaceae family of fungi.</title>
        <authorList>
            <person name="Okagaki L.H."/>
            <person name="Nunes C.C."/>
            <person name="Sailsbery J."/>
            <person name="Clay B."/>
            <person name="Brown D."/>
            <person name="John T."/>
            <person name="Oh Y."/>
            <person name="Young N."/>
            <person name="Fitzgerald M."/>
            <person name="Haas B.J."/>
            <person name="Zeng Q."/>
            <person name="Young S."/>
            <person name="Adiconis X."/>
            <person name="Fan L."/>
            <person name="Levin J.Z."/>
            <person name="Mitchell T.K."/>
            <person name="Okubara P.A."/>
            <person name="Farman M.L."/>
            <person name="Kohn L.M."/>
            <person name="Birren B."/>
            <person name="Ma L.-J."/>
            <person name="Dean R.A."/>
        </authorList>
    </citation>
    <scope>NUCLEOTIDE SEQUENCE</scope>
    <source>
        <strain evidence="3">R3-111a-1</strain>
    </source>
</reference>
<dbReference type="Proteomes" id="UP000006039">
    <property type="component" value="Unassembled WGS sequence"/>
</dbReference>
<evidence type="ECO:0000313" key="4">
    <source>
        <dbReference type="Proteomes" id="UP000006039"/>
    </source>
</evidence>
<name>J3NK48_GAET3</name>
<reference evidence="4" key="1">
    <citation type="submission" date="2010-07" db="EMBL/GenBank/DDBJ databases">
        <title>The genome sequence of Gaeumannomyces graminis var. tritici strain R3-111a-1.</title>
        <authorList>
            <consortium name="The Broad Institute Genome Sequencing Platform"/>
            <person name="Ma L.-J."/>
            <person name="Dead R."/>
            <person name="Young S."/>
            <person name="Zeng Q."/>
            <person name="Koehrsen M."/>
            <person name="Alvarado L."/>
            <person name="Berlin A."/>
            <person name="Chapman S.B."/>
            <person name="Chen Z."/>
            <person name="Freedman E."/>
            <person name="Gellesch M."/>
            <person name="Goldberg J."/>
            <person name="Griggs A."/>
            <person name="Gujja S."/>
            <person name="Heilman E.R."/>
            <person name="Heiman D."/>
            <person name="Hepburn T."/>
            <person name="Howarth C."/>
            <person name="Jen D."/>
            <person name="Larson L."/>
            <person name="Mehta T."/>
            <person name="Neiman D."/>
            <person name="Pearson M."/>
            <person name="Roberts A."/>
            <person name="Saif S."/>
            <person name="Shea T."/>
            <person name="Shenoy N."/>
            <person name="Sisk P."/>
            <person name="Stolte C."/>
            <person name="Sykes S."/>
            <person name="Walk T."/>
            <person name="White J."/>
            <person name="Yandava C."/>
            <person name="Haas B."/>
            <person name="Nusbaum C."/>
            <person name="Birren B."/>
        </authorList>
    </citation>
    <scope>NUCLEOTIDE SEQUENCE [LARGE SCALE GENOMIC DNA]</scope>
    <source>
        <strain evidence="4">R3-111a-1</strain>
    </source>
</reference>
<evidence type="ECO:0000313" key="3">
    <source>
        <dbReference type="EnsemblFungi" id="EJT81652"/>
    </source>
</evidence>
<dbReference type="HOGENOM" id="CLU_146832_0_0_1"/>
<protein>
    <submittedName>
        <fullName evidence="2 3">Uncharacterized protein</fullName>
    </submittedName>
</protein>
<organism evidence="2">
    <name type="scientific">Gaeumannomyces tritici (strain R3-111a-1)</name>
    <name type="common">Wheat and barley take-all root rot fungus</name>
    <name type="synonym">Gaeumannomyces graminis var. tritici</name>
    <dbReference type="NCBI Taxonomy" id="644352"/>
    <lineage>
        <taxon>Eukaryota</taxon>
        <taxon>Fungi</taxon>
        <taxon>Dikarya</taxon>
        <taxon>Ascomycota</taxon>
        <taxon>Pezizomycotina</taxon>
        <taxon>Sordariomycetes</taxon>
        <taxon>Sordariomycetidae</taxon>
        <taxon>Magnaporthales</taxon>
        <taxon>Magnaporthaceae</taxon>
        <taxon>Gaeumannomyces</taxon>
    </lineage>
</organism>
<feature type="compositionally biased region" description="Low complexity" evidence="1">
    <location>
        <begin position="107"/>
        <end position="116"/>
    </location>
</feature>
<proteinExistence type="predicted"/>
<accession>J3NK48</accession>
<feature type="compositionally biased region" description="Low complexity" evidence="1">
    <location>
        <begin position="79"/>
        <end position="99"/>
    </location>
</feature>
<evidence type="ECO:0000256" key="1">
    <source>
        <dbReference type="SAM" id="MobiDB-lite"/>
    </source>
</evidence>
<dbReference type="AlphaFoldDB" id="J3NK48"/>
<feature type="region of interest" description="Disordered" evidence="1">
    <location>
        <begin position="75"/>
        <end position="116"/>
    </location>
</feature>
<dbReference type="eggNOG" id="ENOG502SFQR">
    <property type="taxonomic scope" value="Eukaryota"/>
</dbReference>
<evidence type="ECO:0000313" key="2">
    <source>
        <dbReference type="EMBL" id="EJT81652.1"/>
    </source>
</evidence>
<feature type="region of interest" description="Disordered" evidence="1">
    <location>
        <begin position="1"/>
        <end position="41"/>
    </location>
</feature>
<reference evidence="2" key="3">
    <citation type="submission" date="2010-09" db="EMBL/GenBank/DDBJ databases">
        <title>Annotation of Gaeumannomyces graminis var. tritici R3-111a-1.</title>
        <authorList>
            <consortium name="The Broad Institute Genome Sequencing Platform"/>
            <person name="Ma L.-J."/>
            <person name="Dead R."/>
            <person name="Young S.K."/>
            <person name="Zeng Q."/>
            <person name="Gargeya S."/>
            <person name="Fitzgerald M."/>
            <person name="Haas B."/>
            <person name="Abouelleil A."/>
            <person name="Alvarado L."/>
            <person name="Arachchi H.M."/>
            <person name="Berlin A."/>
            <person name="Brown A."/>
            <person name="Chapman S.B."/>
            <person name="Chen Z."/>
            <person name="Dunbar C."/>
            <person name="Freedman E."/>
            <person name="Gearin G."/>
            <person name="Gellesch M."/>
            <person name="Goldberg J."/>
            <person name="Griggs A."/>
            <person name="Gujja S."/>
            <person name="Heiman D."/>
            <person name="Howarth C."/>
            <person name="Larson L."/>
            <person name="Lui A."/>
            <person name="MacDonald P.J.P."/>
            <person name="Mehta T."/>
            <person name="Montmayeur A."/>
            <person name="Murphy C."/>
            <person name="Neiman D."/>
            <person name="Pearson M."/>
            <person name="Priest M."/>
            <person name="Roberts A."/>
            <person name="Saif S."/>
            <person name="Shea T."/>
            <person name="Shenoy N."/>
            <person name="Sisk P."/>
            <person name="Stolte C."/>
            <person name="Sykes S."/>
            <person name="Yandava C."/>
            <person name="Wortman J."/>
            <person name="Nusbaum C."/>
            <person name="Birren B."/>
        </authorList>
    </citation>
    <scope>NUCLEOTIDE SEQUENCE</scope>
    <source>
        <strain evidence="2">R3-111a-1</strain>
    </source>
</reference>
<dbReference type="OrthoDB" id="5226533at2759"/>
<dbReference type="VEuPathDB" id="FungiDB:GGTG_01630"/>
<gene>
    <name evidence="3" type="primary">20342088</name>
    <name evidence="2" type="ORF">GGTG_01630</name>
</gene>
<dbReference type="EnsemblFungi" id="EJT81652">
    <property type="protein sequence ID" value="EJT81652"/>
    <property type="gene ID" value="GGTG_01630"/>
</dbReference>
<reference evidence="2" key="2">
    <citation type="submission" date="2010-07" db="EMBL/GenBank/DDBJ databases">
        <authorList>
            <consortium name="The Broad Institute Genome Sequencing Platform"/>
            <consortium name="Broad Institute Genome Sequencing Center for Infectious Disease"/>
            <person name="Ma L.-J."/>
            <person name="Dead R."/>
            <person name="Young S."/>
            <person name="Zeng Q."/>
            <person name="Koehrsen M."/>
            <person name="Alvarado L."/>
            <person name="Berlin A."/>
            <person name="Chapman S.B."/>
            <person name="Chen Z."/>
            <person name="Freedman E."/>
            <person name="Gellesch M."/>
            <person name="Goldberg J."/>
            <person name="Griggs A."/>
            <person name="Gujja S."/>
            <person name="Heilman E.R."/>
            <person name="Heiman D."/>
            <person name="Hepburn T."/>
            <person name="Howarth C."/>
            <person name="Jen D."/>
            <person name="Larson L."/>
            <person name="Mehta T."/>
            <person name="Neiman D."/>
            <person name="Pearson M."/>
            <person name="Roberts A."/>
            <person name="Saif S."/>
            <person name="Shea T."/>
            <person name="Shenoy N."/>
            <person name="Sisk P."/>
            <person name="Stolte C."/>
            <person name="Sykes S."/>
            <person name="Walk T."/>
            <person name="White J."/>
            <person name="Yandava C."/>
            <person name="Haas B."/>
            <person name="Nusbaum C."/>
            <person name="Birren B."/>
        </authorList>
    </citation>
    <scope>NUCLEOTIDE SEQUENCE</scope>
    <source>
        <strain evidence="2">R3-111a-1</strain>
    </source>
</reference>
<keyword evidence="4" id="KW-1185">Reference proteome</keyword>
<reference evidence="3" key="5">
    <citation type="submission" date="2018-04" db="UniProtKB">
        <authorList>
            <consortium name="EnsemblFungi"/>
        </authorList>
    </citation>
    <scope>IDENTIFICATION</scope>
    <source>
        <strain evidence="3">R3-111a-1</strain>
    </source>
</reference>
<dbReference type="GeneID" id="20342088"/>
<dbReference type="EMBL" id="GL385395">
    <property type="protein sequence ID" value="EJT81652.1"/>
    <property type="molecule type" value="Genomic_DNA"/>
</dbReference>
<dbReference type="RefSeq" id="XP_009217661.1">
    <property type="nucleotide sequence ID" value="XM_009219397.1"/>
</dbReference>